<evidence type="ECO:0000256" key="4">
    <source>
        <dbReference type="ARBA" id="ARBA00023014"/>
    </source>
</evidence>
<protein>
    <recommendedName>
        <fullName evidence="6">Rieske domain-containing protein</fullName>
    </recommendedName>
</protein>
<feature type="compositionally biased region" description="Basic and acidic residues" evidence="5">
    <location>
        <begin position="84"/>
        <end position="93"/>
    </location>
</feature>
<dbReference type="CDD" id="cd03467">
    <property type="entry name" value="Rieske"/>
    <property type="match status" value="1"/>
</dbReference>
<comment type="caution">
    <text evidence="7">The sequence shown here is derived from an EMBL/GenBank/DDBJ whole genome shotgun (WGS) entry which is preliminary data.</text>
</comment>
<evidence type="ECO:0000313" key="7">
    <source>
        <dbReference type="EMBL" id="CAK0890165.1"/>
    </source>
</evidence>
<keyword evidence="3" id="KW-0408">Iron</keyword>
<dbReference type="SUPFAM" id="SSF50022">
    <property type="entry name" value="ISP domain"/>
    <property type="match status" value="1"/>
</dbReference>
<name>A0ABN9WVB1_9DINO</name>
<dbReference type="PROSITE" id="PS51296">
    <property type="entry name" value="RIESKE"/>
    <property type="match status" value="1"/>
</dbReference>
<evidence type="ECO:0000313" key="8">
    <source>
        <dbReference type="Proteomes" id="UP001189429"/>
    </source>
</evidence>
<feature type="region of interest" description="Disordered" evidence="5">
    <location>
        <begin position="60"/>
        <end position="104"/>
    </location>
</feature>
<dbReference type="Pfam" id="PF00355">
    <property type="entry name" value="Rieske"/>
    <property type="match status" value="1"/>
</dbReference>
<feature type="domain" description="Rieske" evidence="6">
    <location>
        <begin position="148"/>
        <end position="222"/>
    </location>
</feature>
<keyword evidence="2" id="KW-0479">Metal-binding</keyword>
<evidence type="ECO:0000256" key="3">
    <source>
        <dbReference type="ARBA" id="ARBA00023004"/>
    </source>
</evidence>
<reference evidence="7" key="1">
    <citation type="submission" date="2023-10" db="EMBL/GenBank/DDBJ databases">
        <authorList>
            <person name="Chen Y."/>
            <person name="Shah S."/>
            <person name="Dougan E. K."/>
            <person name="Thang M."/>
            <person name="Chan C."/>
        </authorList>
    </citation>
    <scope>NUCLEOTIDE SEQUENCE [LARGE SCALE GENOMIC DNA]</scope>
</reference>
<feature type="region of interest" description="Disordered" evidence="5">
    <location>
        <begin position="250"/>
        <end position="301"/>
    </location>
</feature>
<keyword evidence="4" id="KW-0411">Iron-sulfur</keyword>
<keyword evidence="8" id="KW-1185">Reference proteome</keyword>
<sequence length="301" mass="32170">MAAPPTAPGPAPPFLDDVCPSTGAAWRFYRTEVERADQLTNGRAWIQAFEHVLQNMPRPRRQLVPSISDSGDPRHTLPSYGPKQRNDAARAMRDPAATPGLPEAARTGFGRQLRLPSGDEVLVIVNVGRKAPLQLPRKFRDMSLEELEPSIIVAAARCPHMGACLNEGEIKDVEDLAGGGRRAVVRCPWHNQQFDLHSGEGEGNASRLPLHHARVLHGALYVGAPLPPGARAEPARAPGAAVAEAMDVDEPSAAESGDALAGQRAASPGADQPLASAARRQKSRSPRPPGGRVLRQMNTIC</sequence>
<accession>A0ABN9WVB1</accession>
<evidence type="ECO:0000256" key="1">
    <source>
        <dbReference type="ARBA" id="ARBA00022714"/>
    </source>
</evidence>
<dbReference type="Gene3D" id="2.102.10.10">
    <property type="entry name" value="Rieske [2Fe-2S] iron-sulphur domain"/>
    <property type="match status" value="1"/>
</dbReference>
<dbReference type="InterPro" id="IPR017941">
    <property type="entry name" value="Rieske_2Fe-2S"/>
</dbReference>
<evidence type="ECO:0000259" key="6">
    <source>
        <dbReference type="PROSITE" id="PS51296"/>
    </source>
</evidence>
<dbReference type="EMBL" id="CAUYUJ010019309">
    <property type="protein sequence ID" value="CAK0890165.1"/>
    <property type="molecule type" value="Genomic_DNA"/>
</dbReference>
<dbReference type="Proteomes" id="UP001189429">
    <property type="component" value="Unassembled WGS sequence"/>
</dbReference>
<evidence type="ECO:0000256" key="5">
    <source>
        <dbReference type="SAM" id="MobiDB-lite"/>
    </source>
</evidence>
<organism evidence="7 8">
    <name type="scientific">Prorocentrum cordatum</name>
    <dbReference type="NCBI Taxonomy" id="2364126"/>
    <lineage>
        <taxon>Eukaryota</taxon>
        <taxon>Sar</taxon>
        <taxon>Alveolata</taxon>
        <taxon>Dinophyceae</taxon>
        <taxon>Prorocentrales</taxon>
        <taxon>Prorocentraceae</taxon>
        <taxon>Prorocentrum</taxon>
    </lineage>
</organism>
<proteinExistence type="predicted"/>
<keyword evidence="1" id="KW-0001">2Fe-2S</keyword>
<dbReference type="InterPro" id="IPR036922">
    <property type="entry name" value="Rieske_2Fe-2S_sf"/>
</dbReference>
<gene>
    <name evidence="7" type="ORF">PCOR1329_LOCUS70463</name>
</gene>
<evidence type="ECO:0000256" key="2">
    <source>
        <dbReference type="ARBA" id="ARBA00022723"/>
    </source>
</evidence>